<proteinExistence type="predicted"/>
<accession>A0A9Q4B0V1</accession>
<evidence type="ECO:0000313" key="2">
    <source>
        <dbReference type="EMBL" id="MCR6096298.1"/>
    </source>
</evidence>
<protein>
    <submittedName>
        <fullName evidence="2">Uncharacterized protein</fullName>
    </submittedName>
</protein>
<gene>
    <name evidence="2" type="ORF">HXA33_07020</name>
</gene>
<feature type="region of interest" description="Disordered" evidence="1">
    <location>
        <begin position="28"/>
        <end position="66"/>
    </location>
</feature>
<name>A0A9Q4B0V1_SALAG</name>
<dbReference type="Proteomes" id="UP001057753">
    <property type="component" value="Unassembled WGS sequence"/>
</dbReference>
<sequence>MDKQEKEMAPYKDRDRYFLDVDRMINEGLGGGTVNNKENSGIIEEARELGKESPPQTNRQDDGTNK</sequence>
<organism evidence="2 3">
    <name type="scientific">Salipaludibacillus agaradhaerens</name>
    <name type="common">Bacillus agaradhaerens</name>
    <dbReference type="NCBI Taxonomy" id="76935"/>
    <lineage>
        <taxon>Bacteria</taxon>
        <taxon>Bacillati</taxon>
        <taxon>Bacillota</taxon>
        <taxon>Bacilli</taxon>
        <taxon>Bacillales</taxon>
        <taxon>Bacillaceae</taxon>
    </lineage>
</organism>
<evidence type="ECO:0000256" key="1">
    <source>
        <dbReference type="SAM" id="MobiDB-lite"/>
    </source>
</evidence>
<keyword evidence="3" id="KW-1185">Reference proteome</keyword>
<evidence type="ECO:0000313" key="3">
    <source>
        <dbReference type="Proteomes" id="UP001057753"/>
    </source>
</evidence>
<reference evidence="2" key="1">
    <citation type="submission" date="2020-06" db="EMBL/GenBank/DDBJ databases">
        <title>Insight into the genomes of haloalkaliphilic bacilli from Kenyan soda lakes.</title>
        <authorList>
            <person name="Mwirichia R."/>
            <person name="Villamizar G.C."/>
            <person name="Poehlein A."/>
            <person name="Mugweru J."/>
            <person name="Kipnyargis A."/>
            <person name="Kiplimo D."/>
            <person name="Orwa P."/>
            <person name="Daniel R."/>
        </authorList>
    </citation>
    <scope>NUCLEOTIDE SEQUENCE</scope>
    <source>
        <strain evidence="2">B1096_S55</strain>
    </source>
</reference>
<dbReference type="AlphaFoldDB" id="A0A9Q4B0V1"/>
<dbReference type="EMBL" id="JABXYM010000001">
    <property type="protein sequence ID" value="MCR6096298.1"/>
    <property type="molecule type" value="Genomic_DNA"/>
</dbReference>
<dbReference type="RefSeq" id="WP_078576662.1">
    <property type="nucleotide sequence ID" value="NZ_JABXYM010000001.1"/>
</dbReference>
<comment type="caution">
    <text evidence="2">The sequence shown here is derived from an EMBL/GenBank/DDBJ whole genome shotgun (WGS) entry which is preliminary data.</text>
</comment>
<dbReference type="OrthoDB" id="2454402at2"/>